<feature type="compositionally biased region" description="Basic and acidic residues" evidence="6">
    <location>
        <begin position="180"/>
        <end position="197"/>
    </location>
</feature>
<feature type="compositionally biased region" description="Low complexity" evidence="6">
    <location>
        <begin position="230"/>
        <end position="255"/>
    </location>
</feature>
<dbReference type="PRINTS" id="PR00015">
    <property type="entry name" value="GPOSANCHOR"/>
</dbReference>
<evidence type="ECO:0000259" key="7">
    <source>
        <dbReference type="PROSITE" id="PS50847"/>
    </source>
</evidence>
<keyword evidence="1" id="KW-0134">Cell wall</keyword>
<gene>
    <name evidence="8" type="primary">scl1</name>
</gene>
<evidence type="ECO:0000256" key="6">
    <source>
        <dbReference type="SAM" id="MobiDB-lite"/>
    </source>
</evidence>
<evidence type="ECO:0000256" key="3">
    <source>
        <dbReference type="ARBA" id="ARBA00022729"/>
    </source>
</evidence>
<feature type="compositionally biased region" description="Basic and acidic residues" evidence="6">
    <location>
        <begin position="257"/>
        <end position="267"/>
    </location>
</feature>
<keyword evidence="5" id="KW-0572">Peptidoglycan-anchor</keyword>
<dbReference type="Gene3D" id="6.10.250.2770">
    <property type="match status" value="1"/>
</dbReference>
<proteinExistence type="predicted"/>
<protein>
    <submittedName>
        <fullName evidence="8">Collagen-like surface protein Scl1.2</fullName>
    </submittedName>
</protein>
<keyword evidence="2" id="KW-0964">Secreted</keyword>
<dbReference type="EMBL" id="EU127996">
    <property type="protein sequence ID" value="ABX00633.1"/>
    <property type="molecule type" value="Genomic_DNA"/>
</dbReference>
<keyword evidence="4" id="KW-0677">Repeat</keyword>
<accession>B1NWV1</accession>
<reference evidence="8" key="1">
    <citation type="journal article" date="2008" name="Mol. Microbiol.">
        <title>The Scl1 protein of M6-type group A Streptococcus binds the human complement regulatory protein, factor H, and inhibits the alternative pathway of complement.</title>
        <authorList>
            <person name="Caswell C.C."/>
            <person name="Han R."/>
            <person name="Hovis K.M."/>
            <person name="Ciborowski P."/>
            <person name="Keene D.R."/>
            <person name="Marconi R.T."/>
            <person name="Lukomski S."/>
        </authorList>
    </citation>
    <scope>NUCLEOTIDE SEQUENCE</scope>
    <source>
        <strain evidence="8">MGAS3803</strain>
    </source>
</reference>
<dbReference type="Pfam" id="PF01391">
    <property type="entry name" value="Collagen"/>
    <property type="match status" value="1"/>
</dbReference>
<feature type="compositionally biased region" description="Low complexity" evidence="6">
    <location>
        <begin position="268"/>
        <end position="278"/>
    </location>
</feature>
<feature type="compositionally biased region" description="Basic and acidic residues" evidence="6">
    <location>
        <begin position="156"/>
        <end position="167"/>
    </location>
</feature>
<dbReference type="InterPro" id="IPR019950">
    <property type="entry name" value="M_anchor"/>
</dbReference>
<evidence type="ECO:0000256" key="2">
    <source>
        <dbReference type="ARBA" id="ARBA00022525"/>
    </source>
</evidence>
<dbReference type="NCBIfam" id="TIGR01167">
    <property type="entry name" value="LPXTG_anchor"/>
    <property type="match status" value="1"/>
</dbReference>
<dbReference type="PANTHER" id="PTHR37456:SF5">
    <property type="entry name" value="COLLAGEN TYPE XIII ALPHA 1 CHAIN"/>
    <property type="match status" value="1"/>
</dbReference>
<dbReference type="InterPro" id="IPR019931">
    <property type="entry name" value="LPXTG_anchor"/>
</dbReference>
<evidence type="ECO:0000256" key="1">
    <source>
        <dbReference type="ARBA" id="ARBA00022512"/>
    </source>
</evidence>
<dbReference type="InterPro" id="IPR008160">
    <property type="entry name" value="Collagen"/>
</dbReference>
<dbReference type="AlphaFoldDB" id="B1NWV1"/>
<feature type="domain" description="Gram-positive cocci surface proteins LPxTG" evidence="7">
    <location>
        <begin position="346"/>
        <end position="380"/>
    </location>
</feature>
<sequence>MLTSKHHNLNKLVWRYGLTSAAAVLLAFGGGASSVKADNLETNSLDSRAKLLEDLKKLKSGSETIPKTSEIAETNSYFYGKSYDSLALYDYLQKIEKYLENQKKHEEDWKEKITKGLESGALRGEKGEAGIQGPQGKAGKDGAPGKDGAVGAQGPKGDKGDTGEKGETGATGAQGPQGEAGKDGAPGEKGEKGDRGETGAQGPVGPQGEKGETGAQGPAGPQGEKGETGAQGPAGPQGEAGKPGEQGPAGPQGEAGKPGEKAPEKSPEVTPTPETPEQPGEKAPEKSPEVTPTPEMPEQPGEKAPEKSKEVTPAPEKPADKEANQTPERRNGNMAKTPVANNHRRLPATGEQANPFFTAAAVAVMTTAGVLAVTKRKENN</sequence>
<evidence type="ECO:0000256" key="4">
    <source>
        <dbReference type="ARBA" id="ARBA00022737"/>
    </source>
</evidence>
<dbReference type="PANTHER" id="PTHR37456">
    <property type="entry name" value="SI:CH211-266K2.1"/>
    <property type="match status" value="1"/>
</dbReference>
<dbReference type="Pfam" id="PF00746">
    <property type="entry name" value="Gram_pos_anchor"/>
    <property type="match status" value="1"/>
</dbReference>
<dbReference type="NCBIfam" id="NF038330">
    <property type="entry name" value="adhesin_SclA"/>
    <property type="match status" value="1"/>
</dbReference>
<organism evidence="8">
    <name type="scientific">Streptococcus pyogenes</name>
    <dbReference type="NCBI Taxonomy" id="1314"/>
    <lineage>
        <taxon>Bacteria</taxon>
        <taxon>Bacillati</taxon>
        <taxon>Bacillota</taxon>
        <taxon>Bacilli</taxon>
        <taxon>Lactobacillales</taxon>
        <taxon>Streptococcaceae</taxon>
        <taxon>Streptococcus</taxon>
    </lineage>
</organism>
<dbReference type="PROSITE" id="PS50847">
    <property type="entry name" value="GRAM_POS_ANCHORING"/>
    <property type="match status" value="1"/>
</dbReference>
<keyword evidence="3" id="KW-0732">Signal</keyword>
<feature type="region of interest" description="Disordered" evidence="6">
    <location>
        <begin position="120"/>
        <end position="351"/>
    </location>
</feature>
<evidence type="ECO:0000256" key="5">
    <source>
        <dbReference type="ARBA" id="ARBA00023088"/>
    </source>
</evidence>
<name>B1NWV1_STRPY</name>
<keyword evidence="8" id="KW-0176">Collagen</keyword>
<dbReference type="RefSeq" id="WP_020905514.1">
    <property type="nucleotide sequence ID" value="NZ_CAAHQD010000002.1"/>
</dbReference>
<feature type="compositionally biased region" description="Basic and acidic residues" evidence="6">
    <location>
        <begin position="317"/>
        <end position="331"/>
    </location>
</feature>
<feature type="compositionally biased region" description="Basic and acidic residues" evidence="6">
    <location>
        <begin position="300"/>
        <end position="310"/>
    </location>
</feature>
<feature type="compositionally biased region" description="Basic and acidic residues" evidence="6">
    <location>
        <begin position="279"/>
        <end position="288"/>
    </location>
</feature>
<dbReference type="InterPro" id="IPR050938">
    <property type="entry name" value="Collagen_Structural_Proteins"/>
</dbReference>
<evidence type="ECO:0000313" key="8">
    <source>
        <dbReference type="EMBL" id="ABX00633.1"/>
    </source>
</evidence>